<dbReference type="SUPFAM" id="SSF53474">
    <property type="entry name" value="alpha/beta-Hydrolases"/>
    <property type="match status" value="1"/>
</dbReference>
<accession>A0ABY7THT4</accession>
<dbReference type="Proteomes" id="UP001220395">
    <property type="component" value="Chromosome"/>
</dbReference>
<reference evidence="2 3" key="1">
    <citation type="submission" date="2023-02" db="EMBL/GenBank/DDBJ databases">
        <title>Genome sequence of Sphingomonas naphthae.</title>
        <authorList>
            <person name="Kim S."/>
            <person name="Heo J."/>
            <person name="Kwon S.-W."/>
        </authorList>
    </citation>
    <scope>NUCLEOTIDE SEQUENCE [LARGE SCALE GENOMIC DNA]</scope>
    <source>
        <strain evidence="2 3">KACC 18716</strain>
    </source>
</reference>
<name>A0ABY7THT4_9SPHN</name>
<keyword evidence="1" id="KW-0732">Signal</keyword>
<dbReference type="InterPro" id="IPR021440">
    <property type="entry name" value="DUF3089"/>
</dbReference>
<dbReference type="EMBL" id="CP117411">
    <property type="protein sequence ID" value="WCT72282.1"/>
    <property type="molecule type" value="Genomic_DNA"/>
</dbReference>
<protein>
    <submittedName>
        <fullName evidence="2">DUF3089 domain-containing protein</fullName>
    </submittedName>
</protein>
<feature type="chain" id="PRO_5046487371" evidence="1">
    <location>
        <begin position="23"/>
        <end position="378"/>
    </location>
</feature>
<gene>
    <name evidence="2" type="ORF">PQ455_11605</name>
</gene>
<dbReference type="InterPro" id="IPR029058">
    <property type="entry name" value="AB_hydrolase_fold"/>
</dbReference>
<dbReference type="Pfam" id="PF11288">
    <property type="entry name" value="DUF3089"/>
    <property type="match status" value="1"/>
</dbReference>
<dbReference type="Gene3D" id="3.40.50.1820">
    <property type="entry name" value="alpha/beta hydrolase"/>
    <property type="match status" value="1"/>
</dbReference>
<proteinExistence type="predicted"/>
<dbReference type="RefSeq" id="WP_273686239.1">
    <property type="nucleotide sequence ID" value="NZ_CP117411.1"/>
</dbReference>
<keyword evidence="3" id="KW-1185">Reference proteome</keyword>
<evidence type="ECO:0000313" key="3">
    <source>
        <dbReference type="Proteomes" id="UP001220395"/>
    </source>
</evidence>
<feature type="signal peptide" evidence="1">
    <location>
        <begin position="1"/>
        <end position="22"/>
    </location>
</feature>
<sequence length="378" mass="41167">MRKLVIALGVATMMVAGGYEVAAQVMPAMAKPAILPAEPIDYGNSANWLCRPDIAGDACRVDLDSMQVNGRGERKLQPFKPAIDPGIDCFYVYPTVSNDRTMYSDMVPDNAEKTVVVAQAARFASQCRVFAPVYRQFTLPALIWAMSGGGLPTDPRNYDDVKAAWNWYLEHENKGRGVVLIGHSQGSILLRQLMREEIDGKPIQRRLVSALLAGNLDLTVKKGRDRGGSFQSIPLCRREGQTGCVVAWSTYPETAPATRMFGSSTDGGKLVGACVNPAALSGGRGKLKTYMRKPSMAPAGDPPFVEATGQLTAECVTDEAGSTLRVRVEETPLKPLIEKYVVVERAGPSWGVHSKDINLVEGNLLDVVEAQARRWTRR</sequence>
<evidence type="ECO:0000313" key="2">
    <source>
        <dbReference type="EMBL" id="WCT72282.1"/>
    </source>
</evidence>
<evidence type="ECO:0000256" key="1">
    <source>
        <dbReference type="SAM" id="SignalP"/>
    </source>
</evidence>
<organism evidence="2 3">
    <name type="scientific">Sphingomonas naphthae</name>
    <dbReference type="NCBI Taxonomy" id="1813468"/>
    <lineage>
        <taxon>Bacteria</taxon>
        <taxon>Pseudomonadati</taxon>
        <taxon>Pseudomonadota</taxon>
        <taxon>Alphaproteobacteria</taxon>
        <taxon>Sphingomonadales</taxon>
        <taxon>Sphingomonadaceae</taxon>
        <taxon>Sphingomonas</taxon>
    </lineage>
</organism>